<reference evidence="5" key="2">
    <citation type="submission" date="2020-09" db="EMBL/GenBank/DDBJ databases">
        <authorList>
            <person name="Kikuchi T."/>
        </authorList>
    </citation>
    <scope>NUCLEOTIDE SEQUENCE</scope>
    <source>
        <strain evidence="5">Ka4C1</strain>
    </source>
</reference>
<sequence length="831" mass="93296">MLLLTMAIMVIGVLSSRECDHDCSDTICPSLDCNQTSFVNDCDCCPQCLRFRNEKCGDGHGQCVNGLECVNLDRLPFGVCQNKILTPRCDPELCDSSVPVCTEDSHLVLIPPSDNACCPKAQCECDYATCETLSNKCPNNTKRYLMRKGGNNPGMCCDQFECRQPAFYCGRVRCSLYRDLDLFTECPGDSYRPQEYIPQGSCCPIFPECQCKGSVCPPVRCGKNEKVVMIRRGTQSPGACCDIFQCLVDSNSTTDQSCFFEGKTYASGDNWHYEPCQTCWCNNGVSMCTSLECPSVARHCSWIEIPDGECCPICRGCIDDLGKHKVNESWAVDGCTNCTCSEDFKIQCQKSLCSCDGSERSNPCCLECPGEETCPNMDHCDLRCIHGLKRDAEGCEECICASENPKEDVVLYNKCNDQSPCERHCFNGFSLNDQGCYTCECKQCPSMEMCLKKCLFGYQINHAGCSICKCKAGGFETKKIETNNISDLCHREEKEYRNGDWWSESCRQCLCLQGRTYCSALSCMARDNCSLSQYNIKDGECCPSCGEFVEASFVPCHFDNVVSQYVDGEMFRKDCAVCICALGHVLCSEENCDKEYLNNSFPDDKAMQGYQMDCIDYKNRNHGYHSVWSDGICRHCQCQLNGSIACVDIICPEVKCDGKLLHLENQCCPVCFEHKTEASCDYNDVKYYQNEVFSDGLCRNCTCTIYGNVECNTTQCMECERPIYTPFECCPTCAENVLYSSKVETEVVIFDNGHLLNVYYISFAIVGCFVILLFVIGKFLKRYYMTSEAGKSMKNGYKYSRDEQTLHPLISRSDTLWSRSSNLSSVDSHLI</sequence>
<dbReference type="EMBL" id="CAJFDI010000005">
    <property type="protein sequence ID" value="CAD5231985.1"/>
    <property type="molecule type" value="Genomic_DNA"/>
</dbReference>
<dbReference type="WBParaSite" id="BXY_1186700.1">
    <property type="protein sequence ID" value="BXY_1186700.1"/>
    <property type="gene ID" value="BXY_1186700"/>
</dbReference>
<dbReference type="GO" id="GO:0005886">
    <property type="term" value="C:plasma membrane"/>
    <property type="evidence" value="ECO:0007669"/>
    <property type="project" value="TreeGrafter"/>
</dbReference>
<dbReference type="InterPro" id="IPR052624">
    <property type="entry name" value="CRIM1"/>
</dbReference>
<dbReference type="SMR" id="A0A1I7SFQ5"/>
<accession>A0A1I7SFQ5</accession>
<dbReference type="EMBL" id="CAJFCV020000005">
    <property type="protein sequence ID" value="CAG9123681.1"/>
    <property type="molecule type" value="Genomic_DNA"/>
</dbReference>
<dbReference type="InterPro" id="IPR004094">
    <property type="entry name" value="Antistasin-like"/>
</dbReference>
<feature type="transmembrane region" description="Helical" evidence="1">
    <location>
        <begin position="758"/>
        <end position="777"/>
    </location>
</feature>
<dbReference type="SUPFAM" id="SSF57603">
    <property type="entry name" value="FnI-like domain"/>
    <property type="match status" value="3"/>
</dbReference>
<keyword evidence="1" id="KW-1133">Transmembrane helix</keyword>
<evidence type="ECO:0000256" key="2">
    <source>
        <dbReference type="SAM" id="SignalP"/>
    </source>
</evidence>
<evidence type="ECO:0000256" key="1">
    <source>
        <dbReference type="SAM" id="Phobius"/>
    </source>
</evidence>
<evidence type="ECO:0000259" key="4">
    <source>
        <dbReference type="PROSITE" id="PS51252"/>
    </source>
</evidence>
<dbReference type="SMART" id="SM00214">
    <property type="entry name" value="VWC"/>
    <property type="match status" value="6"/>
</dbReference>
<dbReference type="Proteomes" id="UP000582659">
    <property type="component" value="Unassembled WGS sequence"/>
</dbReference>
<evidence type="ECO:0000313" key="6">
    <source>
        <dbReference type="Proteomes" id="UP000095284"/>
    </source>
</evidence>
<dbReference type="eggNOG" id="KOG1216">
    <property type="taxonomic scope" value="Eukaryota"/>
</dbReference>
<organism evidence="6 8">
    <name type="scientific">Bursaphelenchus xylophilus</name>
    <name type="common">Pinewood nematode worm</name>
    <name type="synonym">Aphelenchoides xylophilus</name>
    <dbReference type="NCBI Taxonomy" id="6326"/>
    <lineage>
        <taxon>Eukaryota</taxon>
        <taxon>Metazoa</taxon>
        <taxon>Ecdysozoa</taxon>
        <taxon>Nematoda</taxon>
        <taxon>Chromadorea</taxon>
        <taxon>Rhabditida</taxon>
        <taxon>Tylenchina</taxon>
        <taxon>Tylenchomorpha</taxon>
        <taxon>Aphelenchoidea</taxon>
        <taxon>Aphelenchoididae</taxon>
        <taxon>Bursaphelenchus</taxon>
    </lineage>
</organism>
<dbReference type="Proteomes" id="UP000095284">
    <property type="component" value="Unplaced"/>
</dbReference>
<dbReference type="Gene3D" id="6.20.200.20">
    <property type="match status" value="4"/>
</dbReference>
<keyword evidence="2" id="KW-0732">Signal</keyword>
<feature type="domain" description="VWFC" evidence="3">
    <location>
        <begin position="678"/>
        <end position="734"/>
    </location>
</feature>
<dbReference type="SUPFAM" id="SSF57184">
    <property type="entry name" value="Growth factor receptor domain"/>
    <property type="match status" value="1"/>
</dbReference>
<keyword evidence="1" id="KW-0812">Transmembrane</keyword>
<evidence type="ECO:0000313" key="8">
    <source>
        <dbReference type="WBParaSite" id="BXY_1186700.1"/>
    </source>
</evidence>
<dbReference type="GO" id="GO:0004867">
    <property type="term" value="F:serine-type endopeptidase inhibitor activity"/>
    <property type="evidence" value="ECO:0007669"/>
    <property type="project" value="InterPro"/>
</dbReference>
<dbReference type="PROSITE" id="PS01208">
    <property type="entry name" value="VWFC_1"/>
    <property type="match status" value="3"/>
</dbReference>
<dbReference type="Pfam" id="PF02822">
    <property type="entry name" value="Antistasin"/>
    <property type="match status" value="1"/>
</dbReference>
<dbReference type="OrthoDB" id="5976811at2759"/>
<feature type="domain" description="VWFC" evidence="3">
    <location>
        <begin position="256"/>
        <end position="315"/>
    </location>
</feature>
<dbReference type="PROSITE" id="PS50184">
    <property type="entry name" value="VWFC_2"/>
    <property type="match status" value="3"/>
</dbReference>
<reference evidence="8" key="1">
    <citation type="submission" date="2016-11" db="UniProtKB">
        <authorList>
            <consortium name="WormBaseParasite"/>
        </authorList>
    </citation>
    <scope>IDENTIFICATION</scope>
</reference>
<keyword evidence="1" id="KW-0472">Membrane</keyword>
<dbReference type="Gene3D" id="2.10.22.10">
    <property type="entry name" value="Antistasin, domain 1"/>
    <property type="match status" value="1"/>
</dbReference>
<evidence type="ECO:0000259" key="3">
    <source>
        <dbReference type="PROSITE" id="PS50184"/>
    </source>
</evidence>
<feature type="domain" description="Antistasin-like" evidence="4">
    <location>
        <begin position="374"/>
        <end position="400"/>
    </location>
</feature>
<dbReference type="Pfam" id="PF00093">
    <property type="entry name" value="VWC"/>
    <property type="match status" value="2"/>
</dbReference>
<dbReference type="PANTHER" id="PTHR46439">
    <property type="entry name" value="CYSTEINE-RICH MOTOR NEURON 1 PROTEIN"/>
    <property type="match status" value="1"/>
</dbReference>
<dbReference type="Proteomes" id="UP000659654">
    <property type="component" value="Unassembled WGS sequence"/>
</dbReference>
<dbReference type="InterPro" id="IPR001007">
    <property type="entry name" value="VWF_dom"/>
</dbReference>
<gene>
    <name evidence="5" type="ORF">BXYJ_LOCUS12076</name>
</gene>
<evidence type="ECO:0000313" key="7">
    <source>
        <dbReference type="Proteomes" id="UP000659654"/>
    </source>
</evidence>
<feature type="signal peptide" evidence="2">
    <location>
        <begin position="1"/>
        <end position="15"/>
    </location>
</feature>
<feature type="chain" id="PRO_5036308789" evidence="2">
    <location>
        <begin position="16"/>
        <end position="831"/>
    </location>
</feature>
<protein>
    <submittedName>
        <fullName evidence="5">(pine wood nematode) hypothetical protein</fullName>
    </submittedName>
</protein>
<dbReference type="InterPro" id="IPR009030">
    <property type="entry name" value="Growth_fac_rcpt_cys_sf"/>
</dbReference>
<evidence type="ECO:0000313" key="5">
    <source>
        <dbReference type="EMBL" id="CAD5231985.1"/>
    </source>
</evidence>
<feature type="domain" description="VWFC" evidence="3">
    <location>
        <begin position="487"/>
        <end position="546"/>
    </location>
</feature>
<name>A0A1I7SFQ5_BURXY</name>
<dbReference type="AlphaFoldDB" id="A0A1I7SFQ5"/>
<dbReference type="PANTHER" id="PTHR46439:SF1">
    <property type="entry name" value="CYSTEINE-RICH MOTOR NEURON 1 PROTEIN"/>
    <property type="match status" value="1"/>
</dbReference>
<keyword evidence="7" id="KW-1185">Reference proteome</keyword>
<dbReference type="PROSITE" id="PS51252">
    <property type="entry name" value="ANTISTASIN"/>
    <property type="match status" value="1"/>
</dbReference>
<proteinExistence type="predicted"/>